<dbReference type="InterPro" id="IPR036640">
    <property type="entry name" value="ABC1_TM_sf"/>
</dbReference>
<sequence>MIKLLKKMGKREVLMAVLCTLLVLGQVYFDLTLPDYMTDLTMMLNTAGSETSDILNVGLKMLGCTLASAALAIVCGYLSAKTASGFSYTIREKLFNHVMDMGSEEMQDFSIPSLITRTTNDITQIQMIVSMGLQMIIKSPIMAVWAVIKILGKSWELSAVTAAFVVVICVFVLAVMAICIPRFRIVQKLTDKINRVARENLTGINVVHAFNAEKYQNDKFDVPSKDMMNTQLKNQRMFALMMPVMNIGMNGLNLAIYWLGAVLIQQIALTAVQDRITLFSNVVVFSTYATYVVMSFMMLVMIFMMLPAAQVSAERINEVLERDVNIKEGSVSEGNEQGTVEFKNVSFRYPHASDDELSNISFKIEKGQTLAIIGATGSGKTTLISLIPRFYDATDGEVLVDGVNVKNYKFDTLYDKLGYVTQKAVLFAGSIRENVFFGESGAPETDDELKNAIELSQAEEFVDKLPDGTEHMISQMGRNVSGGQKQRLSIARALSRKPEILVFDDSFSALDYKTDAKLREGLNEKLGDTTKIIVAQRISTIRHADKIIVLDRGEAVGMGTHEELMKNCDVYKEIALSQLSAAELA</sequence>
<evidence type="ECO:0000256" key="4">
    <source>
        <dbReference type="ARBA" id="ARBA00022692"/>
    </source>
</evidence>
<evidence type="ECO:0000256" key="7">
    <source>
        <dbReference type="ARBA" id="ARBA00022989"/>
    </source>
</evidence>
<evidence type="ECO:0000256" key="6">
    <source>
        <dbReference type="ARBA" id="ARBA00022840"/>
    </source>
</evidence>
<dbReference type="PANTHER" id="PTHR43394">
    <property type="entry name" value="ATP-DEPENDENT PERMEASE MDL1, MITOCHONDRIAL"/>
    <property type="match status" value="1"/>
</dbReference>
<reference evidence="12" key="1">
    <citation type="submission" date="2023-01" db="EMBL/GenBank/DDBJ databases">
        <title>Human gut microbiome strain richness.</title>
        <authorList>
            <person name="Chen-Liaw A."/>
        </authorList>
    </citation>
    <scope>NUCLEOTIDE SEQUENCE</scope>
    <source>
        <strain evidence="12">D43st1_D9_D43t1_170807</strain>
    </source>
</reference>
<keyword evidence="5" id="KW-0547">Nucleotide-binding</keyword>
<dbReference type="SMART" id="SM00382">
    <property type="entry name" value="AAA"/>
    <property type="match status" value="1"/>
</dbReference>
<dbReference type="SUPFAM" id="SSF52540">
    <property type="entry name" value="P-loop containing nucleoside triphosphate hydrolases"/>
    <property type="match status" value="1"/>
</dbReference>
<dbReference type="GO" id="GO:0015421">
    <property type="term" value="F:ABC-type oligopeptide transporter activity"/>
    <property type="evidence" value="ECO:0007669"/>
    <property type="project" value="TreeGrafter"/>
</dbReference>
<evidence type="ECO:0000256" key="3">
    <source>
        <dbReference type="ARBA" id="ARBA00022475"/>
    </source>
</evidence>
<dbReference type="GO" id="GO:0005524">
    <property type="term" value="F:ATP binding"/>
    <property type="evidence" value="ECO:0007669"/>
    <property type="project" value="UniProtKB-KW"/>
</dbReference>
<dbReference type="PROSITE" id="PS50893">
    <property type="entry name" value="ABC_TRANSPORTER_2"/>
    <property type="match status" value="1"/>
</dbReference>
<evidence type="ECO:0000259" key="11">
    <source>
        <dbReference type="PROSITE" id="PS50929"/>
    </source>
</evidence>
<feature type="domain" description="ABC transmembrane type-1" evidence="11">
    <location>
        <begin position="17"/>
        <end position="308"/>
    </location>
</feature>
<feature type="domain" description="ABC transporter" evidence="10">
    <location>
        <begin position="340"/>
        <end position="577"/>
    </location>
</feature>
<evidence type="ECO:0000313" key="12">
    <source>
        <dbReference type="EMBL" id="MDB8750107.1"/>
    </source>
</evidence>
<keyword evidence="2" id="KW-0813">Transport</keyword>
<keyword evidence="6 12" id="KW-0067">ATP-binding</keyword>
<evidence type="ECO:0000256" key="8">
    <source>
        <dbReference type="ARBA" id="ARBA00023136"/>
    </source>
</evidence>
<evidence type="ECO:0000259" key="10">
    <source>
        <dbReference type="PROSITE" id="PS50893"/>
    </source>
</evidence>
<name>A0AAW6EHM0_9FIRM</name>
<dbReference type="InterPro" id="IPR039421">
    <property type="entry name" value="Type_1_exporter"/>
</dbReference>
<feature type="transmembrane region" description="Helical" evidence="9">
    <location>
        <begin position="127"/>
        <end position="148"/>
    </location>
</feature>
<dbReference type="EMBL" id="JAQMLU010000009">
    <property type="protein sequence ID" value="MDB8750107.1"/>
    <property type="molecule type" value="Genomic_DNA"/>
</dbReference>
<organism evidence="12 13">
    <name type="scientific">Ruminococcus bicirculans</name>
    <name type="common">ex Wegman et al. 2014</name>
    <dbReference type="NCBI Taxonomy" id="1160721"/>
    <lineage>
        <taxon>Bacteria</taxon>
        <taxon>Bacillati</taxon>
        <taxon>Bacillota</taxon>
        <taxon>Clostridia</taxon>
        <taxon>Eubacteriales</taxon>
        <taxon>Oscillospiraceae</taxon>
        <taxon>Ruminococcus</taxon>
    </lineage>
</organism>
<dbReference type="PROSITE" id="PS00211">
    <property type="entry name" value="ABC_TRANSPORTER_1"/>
    <property type="match status" value="1"/>
</dbReference>
<dbReference type="Gene3D" id="1.20.1560.10">
    <property type="entry name" value="ABC transporter type 1, transmembrane domain"/>
    <property type="match status" value="1"/>
</dbReference>
<dbReference type="InterPro" id="IPR003593">
    <property type="entry name" value="AAA+_ATPase"/>
</dbReference>
<feature type="transmembrane region" description="Helical" evidence="9">
    <location>
        <begin position="59"/>
        <end position="80"/>
    </location>
</feature>
<feature type="transmembrane region" description="Helical" evidence="9">
    <location>
        <begin position="279"/>
        <end position="306"/>
    </location>
</feature>
<dbReference type="CDD" id="cd18548">
    <property type="entry name" value="ABC_6TM_Tm287_like"/>
    <property type="match status" value="1"/>
</dbReference>
<dbReference type="InterPro" id="IPR003439">
    <property type="entry name" value="ABC_transporter-like_ATP-bd"/>
</dbReference>
<dbReference type="InterPro" id="IPR027417">
    <property type="entry name" value="P-loop_NTPase"/>
</dbReference>
<keyword evidence="3" id="KW-1003">Cell membrane</keyword>
<accession>A0AAW6EHM0</accession>
<evidence type="ECO:0000313" key="13">
    <source>
        <dbReference type="Proteomes" id="UP001213042"/>
    </source>
</evidence>
<keyword evidence="4 9" id="KW-0812">Transmembrane</keyword>
<dbReference type="GO" id="GO:0005886">
    <property type="term" value="C:plasma membrane"/>
    <property type="evidence" value="ECO:0007669"/>
    <property type="project" value="UniProtKB-SubCell"/>
</dbReference>
<dbReference type="GO" id="GO:0016887">
    <property type="term" value="F:ATP hydrolysis activity"/>
    <property type="evidence" value="ECO:0007669"/>
    <property type="project" value="InterPro"/>
</dbReference>
<evidence type="ECO:0000256" key="9">
    <source>
        <dbReference type="SAM" id="Phobius"/>
    </source>
</evidence>
<feature type="transmembrane region" description="Helical" evidence="9">
    <location>
        <begin position="160"/>
        <end position="180"/>
    </location>
</feature>
<dbReference type="InterPro" id="IPR011527">
    <property type="entry name" value="ABC1_TM_dom"/>
</dbReference>
<dbReference type="PROSITE" id="PS50929">
    <property type="entry name" value="ABC_TM1F"/>
    <property type="match status" value="1"/>
</dbReference>
<evidence type="ECO:0000256" key="5">
    <source>
        <dbReference type="ARBA" id="ARBA00022741"/>
    </source>
</evidence>
<comment type="caution">
    <text evidence="12">The sequence shown here is derived from an EMBL/GenBank/DDBJ whole genome shotgun (WGS) entry which is preliminary data.</text>
</comment>
<dbReference type="AlphaFoldDB" id="A0AAW6EHM0"/>
<evidence type="ECO:0000256" key="2">
    <source>
        <dbReference type="ARBA" id="ARBA00022448"/>
    </source>
</evidence>
<dbReference type="InterPro" id="IPR017871">
    <property type="entry name" value="ABC_transporter-like_CS"/>
</dbReference>
<dbReference type="Gene3D" id="3.40.50.300">
    <property type="entry name" value="P-loop containing nucleotide triphosphate hydrolases"/>
    <property type="match status" value="1"/>
</dbReference>
<dbReference type="FunFam" id="3.40.50.300:FF:000854">
    <property type="entry name" value="Multidrug ABC transporter ATP-binding protein"/>
    <property type="match status" value="1"/>
</dbReference>
<gene>
    <name evidence="12" type="ORF">PNW00_06555</name>
</gene>
<protein>
    <submittedName>
        <fullName evidence="12">ABC transporter ATP-binding protein</fullName>
    </submittedName>
</protein>
<comment type="subcellular location">
    <subcellularLocation>
        <location evidence="1">Cell membrane</location>
        <topology evidence="1">Multi-pass membrane protein</topology>
    </subcellularLocation>
</comment>
<proteinExistence type="predicted"/>
<dbReference type="SUPFAM" id="SSF90123">
    <property type="entry name" value="ABC transporter transmembrane region"/>
    <property type="match status" value="1"/>
</dbReference>
<dbReference type="PANTHER" id="PTHR43394:SF1">
    <property type="entry name" value="ATP-BINDING CASSETTE SUB-FAMILY B MEMBER 10, MITOCHONDRIAL"/>
    <property type="match status" value="1"/>
</dbReference>
<keyword evidence="7 9" id="KW-1133">Transmembrane helix</keyword>
<dbReference type="Proteomes" id="UP001213042">
    <property type="component" value="Unassembled WGS sequence"/>
</dbReference>
<dbReference type="RefSeq" id="WP_195221070.1">
    <property type="nucleotide sequence ID" value="NZ_JADMWL010000010.1"/>
</dbReference>
<feature type="transmembrane region" description="Helical" evidence="9">
    <location>
        <begin position="237"/>
        <end position="259"/>
    </location>
</feature>
<dbReference type="Pfam" id="PF00664">
    <property type="entry name" value="ABC_membrane"/>
    <property type="match status" value="1"/>
</dbReference>
<dbReference type="Pfam" id="PF00005">
    <property type="entry name" value="ABC_tran"/>
    <property type="match status" value="1"/>
</dbReference>
<keyword evidence="8 9" id="KW-0472">Membrane</keyword>
<evidence type="ECO:0000256" key="1">
    <source>
        <dbReference type="ARBA" id="ARBA00004651"/>
    </source>
</evidence>